<dbReference type="AlphaFoldDB" id="A0A4Y1RD49"/>
<evidence type="ECO:0000313" key="1">
    <source>
        <dbReference type="EMBL" id="BBH02161.1"/>
    </source>
</evidence>
<reference evidence="1" key="1">
    <citation type="journal article" date="2019" name="Science">
        <title>Mutation of a bHLH transcription factor allowed almond domestication.</title>
        <authorList>
            <person name="Sanchez-Perez R."/>
            <person name="Pavan S."/>
            <person name="Mazzeo R."/>
            <person name="Moldovan C."/>
            <person name="Aiese Cigliano R."/>
            <person name="Del Cueto J."/>
            <person name="Ricciardi F."/>
            <person name="Lotti C."/>
            <person name="Ricciardi L."/>
            <person name="Dicenta F."/>
            <person name="Lopez-Marques R.L."/>
            <person name="Lindberg Moller B."/>
        </authorList>
    </citation>
    <scope>NUCLEOTIDE SEQUENCE</scope>
</reference>
<dbReference type="EMBL" id="AP019300">
    <property type="protein sequence ID" value="BBH02161.1"/>
    <property type="molecule type" value="Genomic_DNA"/>
</dbReference>
<protein>
    <submittedName>
        <fullName evidence="1">Uncharacterized protein</fullName>
    </submittedName>
</protein>
<proteinExistence type="predicted"/>
<gene>
    <name evidence="1" type="ORF">Prudu_012649</name>
</gene>
<accession>A0A4Y1RD49</accession>
<organism evidence="1">
    <name type="scientific">Prunus dulcis</name>
    <name type="common">Almond</name>
    <name type="synonym">Amygdalus dulcis</name>
    <dbReference type="NCBI Taxonomy" id="3755"/>
    <lineage>
        <taxon>Eukaryota</taxon>
        <taxon>Viridiplantae</taxon>
        <taxon>Streptophyta</taxon>
        <taxon>Embryophyta</taxon>
        <taxon>Tracheophyta</taxon>
        <taxon>Spermatophyta</taxon>
        <taxon>Magnoliopsida</taxon>
        <taxon>eudicotyledons</taxon>
        <taxon>Gunneridae</taxon>
        <taxon>Pentapetalae</taxon>
        <taxon>rosids</taxon>
        <taxon>fabids</taxon>
        <taxon>Rosales</taxon>
        <taxon>Rosaceae</taxon>
        <taxon>Amygdaloideae</taxon>
        <taxon>Amygdaleae</taxon>
        <taxon>Prunus</taxon>
    </lineage>
</organism>
<name>A0A4Y1RD49_PRUDU</name>
<sequence>MRGRQSGPVVDFLCTL</sequence>